<feature type="binding site" evidence="3">
    <location>
        <begin position="16"/>
        <end position="18"/>
    </location>
    <ligand>
        <name>shikimate</name>
        <dbReference type="ChEBI" id="CHEBI:36208"/>
    </ligand>
</feature>
<feature type="binding site" evidence="3">
    <location>
        <begin position="132"/>
        <end position="136"/>
    </location>
    <ligand>
        <name>NADP(+)</name>
        <dbReference type="ChEBI" id="CHEBI:58349"/>
    </ligand>
</feature>
<evidence type="ECO:0000256" key="1">
    <source>
        <dbReference type="ARBA" id="ARBA00004871"/>
    </source>
</evidence>
<gene>
    <name evidence="3" type="primary">aroE</name>
    <name evidence="6" type="ORF">ACFYXQ_07950</name>
</gene>
<reference evidence="6 7" key="1">
    <citation type="submission" date="2024-10" db="EMBL/GenBank/DDBJ databases">
        <title>The Natural Products Discovery Center: Release of the First 8490 Sequenced Strains for Exploring Actinobacteria Biosynthetic Diversity.</title>
        <authorList>
            <person name="Kalkreuter E."/>
            <person name="Kautsar S.A."/>
            <person name="Yang D."/>
            <person name="Bader C.D."/>
            <person name="Teijaro C.N."/>
            <person name="Fluegel L."/>
            <person name="Davis C.M."/>
            <person name="Simpson J.R."/>
            <person name="Lauterbach L."/>
            <person name="Steele A.D."/>
            <person name="Gui C."/>
            <person name="Meng S."/>
            <person name="Li G."/>
            <person name="Viehrig K."/>
            <person name="Ye F."/>
            <person name="Su P."/>
            <person name="Kiefer A.F."/>
            <person name="Nichols A."/>
            <person name="Cepeda A.J."/>
            <person name="Yan W."/>
            <person name="Fan B."/>
            <person name="Jiang Y."/>
            <person name="Adhikari A."/>
            <person name="Zheng C.-J."/>
            <person name="Schuster L."/>
            <person name="Cowan T.M."/>
            <person name="Smanski M.J."/>
            <person name="Chevrette M.G."/>
            <person name="De Carvalho L.P.S."/>
            <person name="Shen B."/>
        </authorList>
    </citation>
    <scope>NUCLEOTIDE SEQUENCE [LARGE SCALE GENOMIC DNA]</scope>
    <source>
        <strain evidence="6 7">NPDC002593</strain>
    </source>
</reference>
<dbReference type="PANTHER" id="PTHR21089">
    <property type="entry name" value="SHIKIMATE DEHYDROGENASE"/>
    <property type="match status" value="1"/>
</dbReference>
<comment type="subunit">
    <text evidence="3">Homodimer.</text>
</comment>
<evidence type="ECO:0000259" key="5">
    <source>
        <dbReference type="Pfam" id="PF18317"/>
    </source>
</evidence>
<dbReference type="InterPro" id="IPR036291">
    <property type="entry name" value="NAD(P)-bd_dom_sf"/>
</dbReference>
<dbReference type="PANTHER" id="PTHR21089:SF1">
    <property type="entry name" value="BIFUNCTIONAL 3-DEHYDROQUINATE DEHYDRATASE_SHIKIMATE DEHYDROGENASE, CHLOROPLASTIC"/>
    <property type="match status" value="1"/>
</dbReference>
<comment type="similarity">
    <text evidence="3">Belongs to the shikimate dehydrogenase family.</text>
</comment>
<comment type="caution">
    <text evidence="6">The sequence shown here is derived from an EMBL/GenBank/DDBJ whole genome shotgun (WGS) entry which is preliminary data.</text>
</comment>
<dbReference type="Gene3D" id="3.40.50.720">
    <property type="entry name" value="NAD(P)-binding Rossmann-like Domain"/>
    <property type="match status" value="1"/>
</dbReference>
<comment type="pathway">
    <text evidence="1 3">Metabolic intermediate biosynthesis; chorismate biosynthesis; chorismate from D-erythrose 4-phosphate and phosphoenolpyruvate: step 4/7.</text>
</comment>
<evidence type="ECO:0000313" key="6">
    <source>
        <dbReference type="EMBL" id="MFF3567704.1"/>
    </source>
</evidence>
<evidence type="ECO:0000256" key="2">
    <source>
        <dbReference type="ARBA" id="ARBA00023141"/>
    </source>
</evidence>
<dbReference type="Pfam" id="PF08501">
    <property type="entry name" value="Shikimate_dh_N"/>
    <property type="match status" value="1"/>
</dbReference>
<sequence length="290" mass="30823">MSSLLCGLIGTGIGASLTPSLHMTEGAHHGLDYEYRILDLAELGLGVDDLPELFERVRGAGCRGLNITHPCKQRVIELLDELSPEAARLGAVNTVLFEGDRAIGHNTDWSGFRRSLDRGLPDARFEQVVQLGAGGAGAAVGYATLDRGARELTLVDADPGRAGELAETLGTHFPDRRLSVAAPDRLAQVLEHADGLVHATPMGMAEHPGMALPAELLRADLWVAEVVYRPVETELVRTARASGARTLTGAGMAVYQAADAFEIFTGIAPDADRMATHMDALLSREAMAAK</sequence>
<dbReference type="CDD" id="cd01065">
    <property type="entry name" value="NAD_bind_Shikimate_DH"/>
    <property type="match status" value="1"/>
</dbReference>
<evidence type="ECO:0000256" key="3">
    <source>
        <dbReference type="HAMAP-Rule" id="MF_00222"/>
    </source>
</evidence>
<dbReference type="Gene3D" id="3.40.50.10860">
    <property type="entry name" value="Leucine Dehydrogenase, chain A, domain 1"/>
    <property type="match status" value="1"/>
</dbReference>
<dbReference type="NCBIfam" id="NF009201">
    <property type="entry name" value="PRK12549.1"/>
    <property type="match status" value="1"/>
</dbReference>
<keyword evidence="3" id="KW-0521">NADP</keyword>
<organism evidence="6 7">
    <name type="scientific">Nocardia jiangxiensis</name>
    <dbReference type="NCBI Taxonomy" id="282685"/>
    <lineage>
        <taxon>Bacteria</taxon>
        <taxon>Bacillati</taxon>
        <taxon>Actinomycetota</taxon>
        <taxon>Actinomycetes</taxon>
        <taxon>Mycobacteriales</taxon>
        <taxon>Nocardiaceae</taxon>
        <taxon>Nocardia</taxon>
    </lineage>
</organism>
<dbReference type="HAMAP" id="MF_00222">
    <property type="entry name" value="Shikimate_DH_AroE"/>
    <property type="match status" value="1"/>
</dbReference>
<dbReference type="SUPFAM" id="SSF51735">
    <property type="entry name" value="NAD(P)-binding Rossmann-fold domains"/>
    <property type="match status" value="1"/>
</dbReference>
<feature type="binding site" evidence="3">
    <location>
        <position position="256"/>
    </location>
    <ligand>
        <name>shikimate</name>
        <dbReference type="ChEBI" id="CHEBI:36208"/>
    </ligand>
</feature>
<feature type="binding site" evidence="3">
    <location>
        <position position="228"/>
    </location>
    <ligand>
        <name>shikimate</name>
        <dbReference type="ChEBI" id="CHEBI:36208"/>
    </ligand>
</feature>
<dbReference type="InterPro" id="IPR041121">
    <property type="entry name" value="SDH_C"/>
</dbReference>
<feature type="active site" description="Proton acceptor" evidence="3">
    <location>
        <position position="72"/>
    </location>
</feature>
<comment type="catalytic activity">
    <reaction evidence="3">
        <text>shikimate + NADP(+) = 3-dehydroshikimate + NADPH + H(+)</text>
        <dbReference type="Rhea" id="RHEA:17737"/>
        <dbReference type="ChEBI" id="CHEBI:15378"/>
        <dbReference type="ChEBI" id="CHEBI:16630"/>
        <dbReference type="ChEBI" id="CHEBI:36208"/>
        <dbReference type="ChEBI" id="CHEBI:57783"/>
        <dbReference type="ChEBI" id="CHEBI:58349"/>
        <dbReference type="EC" id="1.1.1.25"/>
    </reaction>
</comment>
<keyword evidence="7" id="KW-1185">Reference proteome</keyword>
<dbReference type="InterPro" id="IPR013708">
    <property type="entry name" value="Shikimate_DH-bd_N"/>
</dbReference>
<feature type="binding site" evidence="3">
    <location>
        <position position="108"/>
    </location>
    <ligand>
        <name>shikimate</name>
        <dbReference type="ChEBI" id="CHEBI:36208"/>
    </ligand>
</feature>
<dbReference type="EC" id="1.1.1.25" evidence="3"/>
<feature type="binding site" evidence="3">
    <location>
        <position position="68"/>
    </location>
    <ligand>
        <name>shikimate</name>
        <dbReference type="ChEBI" id="CHEBI:36208"/>
    </ligand>
</feature>
<feature type="binding site" evidence="3">
    <location>
        <position position="249"/>
    </location>
    <ligand>
        <name>NADP(+)</name>
        <dbReference type="ChEBI" id="CHEBI:58349"/>
    </ligand>
</feature>
<protein>
    <recommendedName>
        <fullName evidence="3">Shikimate dehydrogenase (NADP(+))</fullName>
        <shortName evidence="3">SDH</shortName>
        <ecNumber evidence="3">1.1.1.25</ecNumber>
    </recommendedName>
</protein>
<keyword evidence="2 3" id="KW-0057">Aromatic amino acid biosynthesis</keyword>
<dbReference type="Proteomes" id="UP001601992">
    <property type="component" value="Unassembled WGS sequence"/>
</dbReference>
<feature type="domain" description="SDH C-terminal" evidence="5">
    <location>
        <begin position="249"/>
        <end position="274"/>
    </location>
</feature>
<dbReference type="EMBL" id="JBIAQY010000002">
    <property type="protein sequence ID" value="MFF3567704.1"/>
    <property type="molecule type" value="Genomic_DNA"/>
</dbReference>
<keyword evidence="3" id="KW-0560">Oxidoreductase</keyword>
<comment type="caution">
    <text evidence="3">Lacks conserved residue(s) required for the propagation of feature annotation.</text>
</comment>
<evidence type="ECO:0000259" key="4">
    <source>
        <dbReference type="Pfam" id="PF08501"/>
    </source>
</evidence>
<dbReference type="SUPFAM" id="SSF53223">
    <property type="entry name" value="Aminoacid dehydrogenase-like, N-terminal domain"/>
    <property type="match status" value="1"/>
</dbReference>
<keyword evidence="3" id="KW-0028">Amino-acid biosynthesis</keyword>
<dbReference type="InterPro" id="IPR046346">
    <property type="entry name" value="Aminoacid_DH-like_N_sf"/>
</dbReference>
<feature type="binding site" evidence="3">
    <location>
        <position position="93"/>
    </location>
    <ligand>
        <name>shikimate</name>
        <dbReference type="ChEBI" id="CHEBI:36208"/>
    </ligand>
</feature>
<comment type="function">
    <text evidence="3">Involved in the biosynthesis of the chorismate, which leads to the biosynthesis of aromatic amino acids. Catalyzes the reversible NADPH linked reduction of 3-dehydroshikimate (DHSA) to yield shikimate (SA).</text>
</comment>
<proteinExistence type="inferred from homology"/>
<dbReference type="Pfam" id="PF18317">
    <property type="entry name" value="SDH_C"/>
    <property type="match status" value="1"/>
</dbReference>
<name>A0ABW6RW31_9NOCA</name>
<accession>A0ABW6RW31</accession>
<feature type="domain" description="Shikimate dehydrogenase substrate binding N-terminal" evidence="4">
    <location>
        <begin position="8"/>
        <end position="95"/>
    </location>
</feature>
<feature type="binding site" evidence="3">
    <location>
        <position position="226"/>
    </location>
    <ligand>
        <name>NADP(+)</name>
        <dbReference type="ChEBI" id="CHEBI:58349"/>
    </ligand>
</feature>
<dbReference type="InterPro" id="IPR022893">
    <property type="entry name" value="Shikimate_DH_fam"/>
</dbReference>
<evidence type="ECO:0000313" key="7">
    <source>
        <dbReference type="Proteomes" id="UP001601992"/>
    </source>
</evidence>
<dbReference type="RefSeq" id="WP_040831927.1">
    <property type="nucleotide sequence ID" value="NZ_JBIAQY010000002.1"/>
</dbReference>